<dbReference type="Proteomes" id="UP000032180">
    <property type="component" value="Chromosome 7"/>
</dbReference>
<accession>A0A0D9X0N6</accession>
<reference evidence="3 4" key="1">
    <citation type="submission" date="2012-08" db="EMBL/GenBank/DDBJ databases">
        <title>Oryza genome evolution.</title>
        <authorList>
            <person name="Wing R.A."/>
        </authorList>
    </citation>
    <scope>NUCLEOTIDE SEQUENCE</scope>
</reference>
<feature type="region of interest" description="Disordered" evidence="1">
    <location>
        <begin position="420"/>
        <end position="442"/>
    </location>
</feature>
<dbReference type="CDD" id="cd01763">
    <property type="entry name" value="Ubl_SUMO_like"/>
    <property type="match status" value="4"/>
</dbReference>
<dbReference type="Gene3D" id="3.10.20.90">
    <property type="entry name" value="Phosphatidylinositol 3-kinase Catalytic Subunit, Chain A, domain 1"/>
    <property type="match status" value="9"/>
</dbReference>
<dbReference type="Gramene" id="LPERR07G17000.1">
    <property type="protein sequence ID" value="LPERR07G17000.1"/>
    <property type="gene ID" value="LPERR07G17000"/>
</dbReference>
<evidence type="ECO:0000313" key="3">
    <source>
        <dbReference type="EnsemblPlants" id="LPERR07G17000.1"/>
    </source>
</evidence>
<feature type="region of interest" description="Disordered" evidence="1">
    <location>
        <begin position="1"/>
        <end position="30"/>
    </location>
</feature>
<evidence type="ECO:0000256" key="1">
    <source>
        <dbReference type="SAM" id="MobiDB-lite"/>
    </source>
</evidence>
<evidence type="ECO:0000313" key="4">
    <source>
        <dbReference type="Proteomes" id="UP000032180"/>
    </source>
</evidence>
<reference evidence="3" key="3">
    <citation type="submission" date="2015-04" db="UniProtKB">
        <authorList>
            <consortium name="EnsemblPlants"/>
        </authorList>
    </citation>
    <scope>IDENTIFICATION</scope>
</reference>
<organism evidence="3 4">
    <name type="scientific">Leersia perrieri</name>
    <dbReference type="NCBI Taxonomy" id="77586"/>
    <lineage>
        <taxon>Eukaryota</taxon>
        <taxon>Viridiplantae</taxon>
        <taxon>Streptophyta</taxon>
        <taxon>Embryophyta</taxon>
        <taxon>Tracheophyta</taxon>
        <taxon>Spermatophyta</taxon>
        <taxon>Magnoliopsida</taxon>
        <taxon>Liliopsida</taxon>
        <taxon>Poales</taxon>
        <taxon>Poaceae</taxon>
        <taxon>BOP clade</taxon>
        <taxon>Oryzoideae</taxon>
        <taxon>Oryzeae</taxon>
        <taxon>Oryzinae</taxon>
        <taxon>Leersia</taxon>
    </lineage>
</organism>
<dbReference type="AlphaFoldDB" id="A0A0D9X0N6"/>
<reference evidence="4" key="2">
    <citation type="submission" date="2013-12" db="EMBL/GenBank/DDBJ databases">
        <authorList>
            <person name="Yu Y."/>
            <person name="Lee S."/>
            <person name="de Baynast K."/>
            <person name="Wissotski M."/>
            <person name="Liu L."/>
            <person name="Talag J."/>
            <person name="Goicoechea J."/>
            <person name="Angelova A."/>
            <person name="Jetty R."/>
            <person name="Kudrna D."/>
            <person name="Golser W."/>
            <person name="Rivera L."/>
            <person name="Zhang J."/>
            <person name="Wing R."/>
        </authorList>
    </citation>
    <scope>NUCLEOTIDE SEQUENCE</scope>
</reference>
<dbReference type="Pfam" id="PF11976">
    <property type="entry name" value="Rad60-SLD"/>
    <property type="match status" value="1"/>
</dbReference>
<dbReference type="PANTHER" id="PTHR10562">
    <property type="entry name" value="SMALL UBIQUITIN-RELATED MODIFIER"/>
    <property type="match status" value="1"/>
</dbReference>
<protein>
    <recommendedName>
        <fullName evidence="2">Ubiquitin-like domain-containing protein</fullName>
    </recommendedName>
</protein>
<keyword evidence="4" id="KW-1185">Reference proteome</keyword>
<dbReference type="InterPro" id="IPR029071">
    <property type="entry name" value="Ubiquitin-like_domsf"/>
</dbReference>
<dbReference type="PROSITE" id="PS50053">
    <property type="entry name" value="UBIQUITIN_2"/>
    <property type="match status" value="1"/>
</dbReference>
<feature type="compositionally biased region" description="Low complexity" evidence="1">
    <location>
        <begin position="14"/>
        <end position="27"/>
    </location>
</feature>
<dbReference type="InterPro" id="IPR000626">
    <property type="entry name" value="Ubiquitin-like_dom"/>
</dbReference>
<proteinExistence type="predicted"/>
<sequence>MSSSRSAIAKRSRAAMSAAGGEADSSSPVVKPSKLITLRVKDREVRDGLRITRTMRRTDKLSDLIKFYLAMLPDHNDIVAVGGVFMHYGRTVTGDKTPADYDMEDGDEVSFFSDGHRTGPVTLTVKDGKGRRITQTMRRSHILSGLFSLYFDMLPPGAPKEGSFVHHGREVNALQTPSICHMKDGDEITFCPFSKPSFFVTITMKGNEDGCNVTRTMRRADKLQDLIDFYFAMVPTDDEDGEWAVMYSRWKKTPADYEMEDGDQLRLVSMSKRRSMFVTVSLEDTENAKRVHSLRRTDKLQVCGQVSTNEMVAPFISTAVVFVARKLRMISSWKMGIRSTFYTLSSGLADDGVLGPILPARKVSKFETVDFLDLEGVKHAHTLQRADELQGLMDLCSRTLPATINKHSISISASRSAMAKRSRSAMSATGGDQAGSSSPEFKPSKLITLRVKDSEGVRITRTMRTTDKLRDLMGFYLAMVPTDTGSHGVFMHYGRKVRGDQAPVNYDMDDGDEINFFVYETERTCPAVTLTVKDNKGRRRSDHLLSVQRTEFLRHPHDEGDGDGCSVTRTMRRTDKLQDLINFYFAMVQADDEHGEWAVIQVDGEETQVDYEMEDGDQLRVFSGSKRSSFVTVTLILRVADNIKHEKFTLRRTDKLQDLMDLCSSMDERKYKRGCVFAFEGRRVEGSQTPDDLELEDGDMIDAEKGKLITLTVKDREGVRITRTMRTTDKMRDLTDFYLAMMPLPPSVAAYLCTSCRWPPTGDFMYYGRRVKDDQTPADYDMEDGDEITFYSRFINLIVALSVKDNKGLTVARTMSRFDKLNVLFDLYFAMLPSTAQKERFFMYQGRNLNGELPPGNYEMEDGAEITFVPISKPSMFVTLKMKGKCGRSVTRTMRRTDKLQDLVDFCHAMVPTSHCEHRKCEVVYCGRQIVGKNTPADNKMEDGDLISLSPVTTVNKRSMFVTIKCAILAKNIQHTHTPYEEQTSCRV</sequence>
<dbReference type="STRING" id="77586.A0A0D9X0N6"/>
<dbReference type="eggNOG" id="ENOG502R7QB">
    <property type="taxonomic scope" value="Eukaryota"/>
</dbReference>
<dbReference type="SUPFAM" id="SSF54236">
    <property type="entry name" value="Ubiquitin-like"/>
    <property type="match status" value="8"/>
</dbReference>
<dbReference type="HOGENOM" id="CLU_302151_0_0_1"/>
<evidence type="ECO:0000259" key="2">
    <source>
        <dbReference type="PROSITE" id="PS50053"/>
    </source>
</evidence>
<feature type="domain" description="Ubiquitin-like" evidence="2">
    <location>
        <begin position="764"/>
        <end position="793"/>
    </location>
</feature>
<name>A0A0D9X0N6_9ORYZ</name>
<dbReference type="EnsemblPlants" id="LPERR07G17000.1">
    <property type="protein sequence ID" value="LPERR07G17000.1"/>
    <property type="gene ID" value="LPERR07G17000"/>
</dbReference>
<dbReference type="InterPro" id="IPR022617">
    <property type="entry name" value="Rad60/SUMO-like_dom"/>
</dbReference>